<comment type="caution">
    <text evidence="2">The sequence shown here is derived from an EMBL/GenBank/DDBJ whole genome shotgun (WGS) entry which is preliminary data.</text>
</comment>
<keyword evidence="3" id="KW-1185">Reference proteome</keyword>
<feature type="region of interest" description="Disordered" evidence="1">
    <location>
        <begin position="247"/>
        <end position="266"/>
    </location>
</feature>
<dbReference type="AlphaFoldDB" id="A0AAJ0CVI2"/>
<accession>A0AAJ0CVI2</accession>
<dbReference type="EMBL" id="JASWJB010000026">
    <property type="protein sequence ID" value="KAK2609221.1"/>
    <property type="molecule type" value="Genomic_DNA"/>
</dbReference>
<sequence length="280" mass="31448">MLLRDGAFAAAAQAETSFSQPPSILSTKKSVLTAFPVHQVPFTVQYPILVFLQRILEIICFDYSSIAMAEVLKIMGWECAEAVELNRWKDEFLKKWEVFPIVENNKQPIGRLLKSIGYLRHAAVHRVQVNLEDLDQFFQDAKALALQLGDEGKMEKLSQLSQALQAIITELQSQRNSLKLTTEETLWALAVQRECLDGLEAATITDMNMKDRVYRYAAWRNVEKAIASCGVSFPAILNIAAESKALTSGPDKASANGSDFDDIYDVSDREDSFPKRHMLD</sequence>
<dbReference type="Proteomes" id="UP001251528">
    <property type="component" value="Unassembled WGS sequence"/>
</dbReference>
<evidence type="ECO:0000256" key="1">
    <source>
        <dbReference type="SAM" id="MobiDB-lite"/>
    </source>
</evidence>
<evidence type="ECO:0000313" key="2">
    <source>
        <dbReference type="EMBL" id="KAK2609221.1"/>
    </source>
</evidence>
<name>A0AAJ0CVI2_9HYPO</name>
<organism evidence="2 3">
    <name type="scientific">Conoideocrella luteorostrata</name>
    <dbReference type="NCBI Taxonomy" id="1105319"/>
    <lineage>
        <taxon>Eukaryota</taxon>
        <taxon>Fungi</taxon>
        <taxon>Dikarya</taxon>
        <taxon>Ascomycota</taxon>
        <taxon>Pezizomycotina</taxon>
        <taxon>Sordariomycetes</taxon>
        <taxon>Hypocreomycetidae</taxon>
        <taxon>Hypocreales</taxon>
        <taxon>Clavicipitaceae</taxon>
        <taxon>Conoideocrella</taxon>
    </lineage>
</organism>
<reference evidence="2" key="1">
    <citation type="submission" date="2023-06" db="EMBL/GenBank/DDBJ databases">
        <title>Conoideocrella luteorostrata (Hypocreales: Clavicipitaceae), a potential biocontrol fungus for elongate hemlock scale in United States Christmas tree production areas.</title>
        <authorList>
            <person name="Barrett H."/>
            <person name="Lovett B."/>
            <person name="Macias A.M."/>
            <person name="Stajich J.E."/>
            <person name="Kasson M.T."/>
        </authorList>
    </citation>
    <scope>NUCLEOTIDE SEQUENCE</scope>
    <source>
        <strain evidence="2">ARSEF 14590</strain>
    </source>
</reference>
<protein>
    <submittedName>
        <fullName evidence="2">Uncharacterized protein</fullName>
    </submittedName>
</protein>
<evidence type="ECO:0000313" key="3">
    <source>
        <dbReference type="Proteomes" id="UP001251528"/>
    </source>
</evidence>
<proteinExistence type="predicted"/>
<gene>
    <name evidence="2" type="ORF">QQS21_002303</name>
</gene>